<dbReference type="AlphaFoldDB" id="A0AAV4RR12"/>
<feature type="transmembrane region" description="Helical" evidence="1">
    <location>
        <begin position="16"/>
        <end position="34"/>
    </location>
</feature>
<name>A0AAV4RR12_9ARAC</name>
<organism evidence="2 3">
    <name type="scientific">Caerostris darwini</name>
    <dbReference type="NCBI Taxonomy" id="1538125"/>
    <lineage>
        <taxon>Eukaryota</taxon>
        <taxon>Metazoa</taxon>
        <taxon>Ecdysozoa</taxon>
        <taxon>Arthropoda</taxon>
        <taxon>Chelicerata</taxon>
        <taxon>Arachnida</taxon>
        <taxon>Araneae</taxon>
        <taxon>Araneomorphae</taxon>
        <taxon>Entelegynae</taxon>
        <taxon>Araneoidea</taxon>
        <taxon>Araneidae</taxon>
        <taxon>Caerostris</taxon>
    </lineage>
</organism>
<dbReference type="Proteomes" id="UP001054837">
    <property type="component" value="Unassembled WGS sequence"/>
</dbReference>
<accession>A0AAV4RR12</accession>
<evidence type="ECO:0000313" key="2">
    <source>
        <dbReference type="EMBL" id="GIY23371.1"/>
    </source>
</evidence>
<proteinExistence type="predicted"/>
<evidence type="ECO:0000256" key="1">
    <source>
        <dbReference type="SAM" id="Phobius"/>
    </source>
</evidence>
<dbReference type="EMBL" id="BPLQ01006539">
    <property type="protein sequence ID" value="GIY23371.1"/>
    <property type="molecule type" value="Genomic_DNA"/>
</dbReference>
<keyword evidence="3" id="KW-1185">Reference proteome</keyword>
<sequence length="100" mass="11771">MGMSKEELMIYSSIKYLMEILVILFLLWCYYMFLTANSPHQIVREVERLLGKGSLAEVVEKEHRGRNSVSHGEKMYDGCCWRMQRDLGSLQNKLLTHLWS</sequence>
<protein>
    <submittedName>
        <fullName evidence="2">Uncharacterized protein</fullName>
    </submittedName>
</protein>
<keyword evidence="1" id="KW-1133">Transmembrane helix</keyword>
<comment type="caution">
    <text evidence="2">The sequence shown here is derived from an EMBL/GenBank/DDBJ whole genome shotgun (WGS) entry which is preliminary data.</text>
</comment>
<evidence type="ECO:0000313" key="3">
    <source>
        <dbReference type="Proteomes" id="UP001054837"/>
    </source>
</evidence>
<keyword evidence="1" id="KW-0812">Transmembrane</keyword>
<reference evidence="2 3" key="1">
    <citation type="submission" date="2021-06" db="EMBL/GenBank/DDBJ databases">
        <title>Caerostris darwini draft genome.</title>
        <authorList>
            <person name="Kono N."/>
            <person name="Arakawa K."/>
        </authorList>
    </citation>
    <scope>NUCLEOTIDE SEQUENCE [LARGE SCALE GENOMIC DNA]</scope>
</reference>
<keyword evidence="1" id="KW-0472">Membrane</keyword>
<gene>
    <name evidence="2" type="ORF">CDAR_247791</name>
</gene>